<dbReference type="InterPro" id="IPR042099">
    <property type="entry name" value="ANL_N_sf"/>
</dbReference>
<comment type="catalytic activity">
    <reaction evidence="9">
        <text>2-phenylacetate + ATP + CoA = phenylacetyl-CoA + AMP + diphosphate</text>
        <dbReference type="Rhea" id="RHEA:20956"/>
        <dbReference type="ChEBI" id="CHEBI:18401"/>
        <dbReference type="ChEBI" id="CHEBI:30616"/>
        <dbReference type="ChEBI" id="CHEBI:33019"/>
        <dbReference type="ChEBI" id="CHEBI:57287"/>
        <dbReference type="ChEBI" id="CHEBI:57390"/>
        <dbReference type="ChEBI" id="CHEBI:456215"/>
        <dbReference type="EC" id="6.2.1.30"/>
    </reaction>
</comment>
<dbReference type="EMBL" id="LQYI01000044">
    <property type="protein sequence ID" value="KYC69749.1"/>
    <property type="molecule type" value="Genomic_DNA"/>
</dbReference>
<dbReference type="Pfam" id="PF14535">
    <property type="entry name" value="AMP-binding_C_2"/>
    <property type="match status" value="1"/>
</dbReference>
<dbReference type="PIRSF" id="PIRSF006444">
    <property type="entry name" value="PaaK"/>
    <property type="match status" value="1"/>
</dbReference>
<evidence type="ECO:0000256" key="6">
    <source>
        <dbReference type="ARBA" id="ARBA00066629"/>
    </source>
</evidence>
<proteinExistence type="inferred from homology"/>
<dbReference type="PATRIC" id="fig|1398.25.peg.2641"/>
<evidence type="ECO:0000256" key="4">
    <source>
        <dbReference type="ARBA" id="ARBA00060591"/>
    </source>
</evidence>
<evidence type="ECO:0000256" key="3">
    <source>
        <dbReference type="ARBA" id="ARBA00022741"/>
    </source>
</evidence>
<protein>
    <recommendedName>
        <fullName evidence="7 9">Phenylacetate-coenzyme A ligase</fullName>
        <ecNumber evidence="6 9">6.2.1.30</ecNumber>
    </recommendedName>
    <alternativeName>
        <fullName evidence="8 9">Phenylacetyl-CoA ligase</fullName>
    </alternativeName>
</protein>
<evidence type="ECO:0000313" key="13">
    <source>
        <dbReference type="Proteomes" id="UP000075304"/>
    </source>
</evidence>
<dbReference type="EC" id="6.2.1.30" evidence="6 9"/>
<dbReference type="InterPro" id="IPR011880">
    <property type="entry name" value="PA_CoA_ligase"/>
</dbReference>
<dbReference type="InterPro" id="IPR000873">
    <property type="entry name" value="AMP-dep_synth/lig_dom"/>
</dbReference>
<evidence type="ECO:0000259" key="11">
    <source>
        <dbReference type="Pfam" id="PF14535"/>
    </source>
</evidence>
<dbReference type="Pfam" id="PF00501">
    <property type="entry name" value="AMP-binding"/>
    <property type="match status" value="1"/>
</dbReference>
<dbReference type="Gene3D" id="3.40.50.12780">
    <property type="entry name" value="N-terminal domain of ligase-like"/>
    <property type="match status" value="1"/>
</dbReference>
<evidence type="ECO:0000256" key="1">
    <source>
        <dbReference type="ARBA" id="ARBA00011245"/>
    </source>
</evidence>
<evidence type="ECO:0000256" key="9">
    <source>
        <dbReference type="PIRNR" id="PIRNR006444"/>
    </source>
</evidence>
<feature type="domain" description="AMP-dependent synthetase/ligase" evidence="10">
    <location>
        <begin position="108"/>
        <end position="303"/>
    </location>
</feature>
<dbReference type="UniPathway" id="UPA00930"/>
<evidence type="ECO:0000259" key="10">
    <source>
        <dbReference type="Pfam" id="PF00501"/>
    </source>
</evidence>
<organism evidence="12 13">
    <name type="scientific">Heyndrickxia coagulans</name>
    <name type="common">Weizmannia coagulans</name>
    <dbReference type="NCBI Taxonomy" id="1398"/>
    <lineage>
        <taxon>Bacteria</taxon>
        <taxon>Bacillati</taxon>
        <taxon>Bacillota</taxon>
        <taxon>Bacilli</taxon>
        <taxon>Bacillales</taxon>
        <taxon>Bacillaceae</taxon>
        <taxon>Heyndrickxia</taxon>
    </lineage>
</organism>
<sequence length="461" mass="51656">MNRKETGFGFERTKGWEIMIFNKKMETLNRDELEWLQLGRLKQTVAAVYERVPFYRAKLKGRHLTPEDIRTLSNIRKLPFTVKKDLRDHYPYGLFAAPMEKIVRLHASSGTSGKPTVVAYTKKDIDNWADIAARAIAACGGKPGGVLHNAYGYGLFTGGLGLHGGSEKLGMATVPVSGGNTERQITLIEDLKPAVICGTPSYVLNIADKMEKMGLDPRKTSLKYGIFGAEPWSNELRKTLEERLDIKAMDIYGLSEVMGPGVAVECKEAQDGLHVPEDHFYVEVIDPETLEPVPDGRDGELVFTSLTKEALPVIRYRTGDIASINREKCRCGRTTLRISRIKGRIDDMLIIRGVNVFPSEIESALLNIKELVPHYQLEIANEGALDKVLLHVEIREPVFRSIGEDLQHAYARQLKNEISRQIKNKCLVHMDVNLVPPMSIPRSEGKAIRIIRKKKSASMPI</sequence>
<evidence type="ECO:0000313" key="12">
    <source>
        <dbReference type="EMBL" id="KYC69749.1"/>
    </source>
</evidence>
<dbReference type="InterPro" id="IPR028154">
    <property type="entry name" value="AMP-dep_Lig_C"/>
</dbReference>
<dbReference type="GO" id="GO:0047475">
    <property type="term" value="F:phenylacetate-CoA ligase activity"/>
    <property type="evidence" value="ECO:0007669"/>
    <property type="project" value="UniProtKB-EC"/>
</dbReference>
<keyword evidence="2 9" id="KW-0436">Ligase</keyword>
<dbReference type="GO" id="GO:0000166">
    <property type="term" value="F:nucleotide binding"/>
    <property type="evidence" value="ECO:0007669"/>
    <property type="project" value="UniProtKB-KW"/>
</dbReference>
<gene>
    <name evidence="12" type="ORF">B4099_2916</name>
</gene>
<feature type="domain" description="AMP-dependent ligase C-terminal" evidence="11">
    <location>
        <begin position="353"/>
        <end position="452"/>
    </location>
</feature>
<evidence type="ECO:0000256" key="5">
    <source>
        <dbReference type="ARBA" id="ARBA00061566"/>
    </source>
</evidence>
<dbReference type="PANTHER" id="PTHR43439">
    <property type="entry name" value="PHENYLACETATE-COENZYME A LIGASE"/>
    <property type="match status" value="1"/>
</dbReference>
<accession>A0A150KF42</accession>
<keyword evidence="3 9" id="KW-0547">Nucleotide-binding</keyword>
<name>A0A150KF42_HEYCO</name>
<comment type="subunit">
    <text evidence="1">Monomer.</text>
</comment>
<comment type="pathway">
    <text evidence="4 9">Aromatic compound metabolism; phenylacetate degradation.</text>
</comment>
<dbReference type="PANTHER" id="PTHR43439:SF1">
    <property type="entry name" value="PHENYLACETATE-COENZYME A LIGASE"/>
    <property type="match status" value="1"/>
</dbReference>
<dbReference type="InterPro" id="IPR045851">
    <property type="entry name" value="AMP-bd_C_sf"/>
</dbReference>
<reference evidence="12 13" key="1">
    <citation type="submission" date="2016-01" db="EMBL/GenBank/DDBJ databases">
        <title>Genome Sequences of Twelve Sporeforming Bacillus Species Isolated from Foods.</title>
        <authorList>
            <person name="Berendsen E.M."/>
            <person name="Wells-Bennik M.H."/>
            <person name="Krawcyk A.O."/>
            <person name="De Jong A."/>
            <person name="Holsappel S."/>
            <person name="Eijlander R.T."/>
            <person name="Kuipers O.P."/>
        </authorList>
    </citation>
    <scope>NUCLEOTIDE SEQUENCE [LARGE SCALE GENOMIC DNA]</scope>
    <source>
        <strain evidence="12 13">B4099</strain>
    </source>
</reference>
<comment type="function">
    <text evidence="9">Catalyzes the activation of phenylacetic acid (PA) to phenylacetyl-CoA (PA-CoA).</text>
</comment>
<dbReference type="GO" id="GO:0010124">
    <property type="term" value="P:phenylacetate catabolic process"/>
    <property type="evidence" value="ECO:0007669"/>
    <property type="project" value="UniProtKB-UniRule"/>
</dbReference>
<comment type="similarity">
    <text evidence="5 9">Belongs to the phenylacetyl-CoA ligase family.</text>
</comment>
<dbReference type="SUPFAM" id="SSF56801">
    <property type="entry name" value="Acetyl-CoA synthetase-like"/>
    <property type="match status" value="1"/>
</dbReference>
<dbReference type="CDD" id="cd05913">
    <property type="entry name" value="PaaK"/>
    <property type="match status" value="1"/>
</dbReference>
<evidence type="ECO:0000256" key="7">
    <source>
        <dbReference type="ARBA" id="ARBA00068695"/>
    </source>
</evidence>
<dbReference type="FunFam" id="3.40.50.12780:FF:000016">
    <property type="entry name" value="Phenylacetate-coenzyme A ligase"/>
    <property type="match status" value="1"/>
</dbReference>
<dbReference type="Gene3D" id="3.30.300.30">
    <property type="match status" value="1"/>
</dbReference>
<dbReference type="AlphaFoldDB" id="A0A150KF42"/>
<evidence type="ECO:0000256" key="8">
    <source>
        <dbReference type="ARBA" id="ARBA00075111"/>
    </source>
</evidence>
<dbReference type="InterPro" id="IPR051414">
    <property type="entry name" value="Adenylate-forming_Reductase"/>
</dbReference>
<comment type="caution">
    <text evidence="12">The sequence shown here is derived from an EMBL/GenBank/DDBJ whole genome shotgun (WGS) entry which is preliminary data.</text>
</comment>
<dbReference type="Proteomes" id="UP000075304">
    <property type="component" value="Unassembled WGS sequence"/>
</dbReference>
<evidence type="ECO:0000256" key="2">
    <source>
        <dbReference type="ARBA" id="ARBA00022598"/>
    </source>
</evidence>